<organism evidence="3 4">
    <name type="scientific">Roseovarius halotolerans</name>
    <dbReference type="NCBI Taxonomy" id="505353"/>
    <lineage>
        <taxon>Bacteria</taxon>
        <taxon>Pseudomonadati</taxon>
        <taxon>Pseudomonadota</taxon>
        <taxon>Alphaproteobacteria</taxon>
        <taxon>Rhodobacterales</taxon>
        <taxon>Roseobacteraceae</taxon>
        <taxon>Roseovarius</taxon>
    </lineage>
</organism>
<gene>
    <name evidence="3" type="ORF">ROH8110_02602</name>
</gene>
<feature type="compositionally biased region" description="Basic and acidic residues" evidence="1">
    <location>
        <begin position="74"/>
        <end position="89"/>
    </location>
</feature>
<accession>A0A1X6ZDH4</accession>
<evidence type="ECO:0000256" key="2">
    <source>
        <dbReference type="SAM" id="Phobius"/>
    </source>
</evidence>
<dbReference type="Proteomes" id="UP000193207">
    <property type="component" value="Unassembled WGS sequence"/>
</dbReference>
<evidence type="ECO:0000256" key="1">
    <source>
        <dbReference type="SAM" id="MobiDB-lite"/>
    </source>
</evidence>
<dbReference type="RefSeq" id="WP_139837417.1">
    <property type="nucleotide sequence ID" value="NZ_FWFU01000003.1"/>
</dbReference>
<feature type="transmembrane region" description="Helical" evidence="2">
    <location>
        <begin position="50"/>
        <end position="69"/>
    </location>
</feature>
<keyword evidence="2" id="KW-0812">Transmembrane</keyword>
<feature type="region of interest" description="Disordered" evidence="1">
    <location>
        <begin position="74"/>
        <end position="98"/>
    </location>
</feature>
<name>A0A1X6ZDH4_9RHOB</name>
<evidence type="ECO:0008006" key="5">
    <source>
        <dbReference type="Google" id="ProtNLM"/>
    </source>
</evidence>
<keyword evidence="2" id="KW-1133">Transmembrane helix</keyword>
<evidence type="ECO:0000313" key="4">
    <source>
        <dbReference type="Proteomes" id="UP000193207"/>
    </source>
</evidence>
<protein>
    <recommendedName>
        <fullName evidence="5">DUF2933 domain-containing protein</fullName>
    </recommendedName>
</protein>
<dbReference type="EMBL" id="FWFU01000003">
    <property type="protein sequence ID" value="SLN48606.1"/>
    <property type="molecule type" value="Genomic_DNA"/>
</dbReference>
<feature type="transmembrane region" description="Helical" evidence="2">
    <location>
        <begin position="20"/>
        <end position="38"/>
    </location>
</feature>
<dbReference type="AlphaFoldDB" id="A0A1X6ZDH4"/>
<evidence type="ECO:0000313" key="3">
    <source>
        <dbReference type="EMBL" id="SLN48606.1"/>
    </source>
</evidence>
<keyword evidence="4" id="KW-1185">Reference proteome</keyword>
<proteinExistence type="predicted"/>
<keyword evidence="2" id="KW-0472">Membrane</keyword>
<sequence>MKNTERPDLYETTGKLMKYGMWACCAIMLAPIVLYLAAGGLSSDLTNNAILFAPLVVCLGAHFAMHRVLGKSCHGDEKKNTSEAADKHAAIGRTIAPE</sequence>
<dbReference type="OrthoDB" id="7850212at2"/>
<reference evidence="3 4" key="1">
    <citation type="submission" date="2017-03" db="EMBL/GenBank/DDBJ databases">
        <authorList>
            <person name="Afonso C.L."/>
            <person name="Miller P.J."/>
            <person name="Scott M.A."/>
            <person name="Spackman E."/>
            <person name="Goraichik I."/>
            <person name="Dimitrov K.M."/>
            <person name="Suarez D.L."/>
            <person name="Swayne D.E."/>
        </authorList>
    </citation>
    <scope>NUCLEOTIDE SEQUENCE [LARGE SCALE GENOMIC DNA]</scope>
    <source>
        <strain evidence="3 4">CECT 8110</strain>
    </source>
</reference>